<dbReference type="Pfam" id="PF13360">
    <property type="entry name" value="PQQ_2"/>
    <property type="match status" value="1"/>
</dbReference>
<feature type="domain" description="Pyrrolo-quinoline quinone repeat" evidence="5">
    <location>
        <begin position="79"/>
        <end position="320"/>
    </location>
</feature>
<dbReference type="GO" id="GO:0009279">
    <property type="term" value="C:cell outer membrane"/>
    <property type="evidence" value="ECO:0007669"/>
    <property type="project" value="UniProtKB-SubCell"/>
</dbReference>
<keyword evidence="3 4" id="KW-0998">Cell outer membrane</keyword>
<dbReference type="RefSeq" id="WP_157992431.1">
    <property type="nucleotide sequence ID" value="NZ_LR217713.1"/>
</dbReference>
<dbReference type="GO" id="GO:0043165">
    <property type="term" value="P:Gram-negative-bacterium-type cell outer membrane assembly"/>
    <property type="evidence" value="ECO:0007669"/>
    <property type="project" value="UniProtKB-UniRule"/>
</dbReference>
<evidence type="ECO:0000256" key="2">
    <source>
        <dbReference type="ARBA" id="ARBA00023136"/>
    </source>
</evidence>
<comment type="function">
    <text evidence="4">Part of the outer membrane protein assembly complex, which is involved in assembly and insertion of beta-barrel proteins into the outer membrane.</text>
</comment>
<dbReference type="SMART" id="SM00564">
    <property type="entry name" value="PQQ"/>
    <property type="match status" value="7"/>
</dbReference>
<evidence type="ECO:0000313" key="6">
    <source>
        <dbReference type="EMBL" id="VFP81778.1"/>
    </source>
</evidence>
<evidence type="ECO:0000259" key="5">
    <source>
        <dbReference type="Pfam" id="PF13360"/>
    </source>
</evidence>
<dbReference type="InterPro" id="IPR017687">
    <property type="entry name" value="BamB"/>
</dbReference>
<dbReference type="NCBIfam" id="TIGR03300">
    <property type="entry name" value="assembly_YfgL"/>
    <property type="match status" value="1"/>
</dbReference>
<evidence type="ECO:0000313" key="7">
    <source>
        <dbReference type="Proteomes" id="UP000294441"/>
    </source>
</evidence>
<dbReference type="InterPro" id="IPR002372">
    <property type="entry name" value="PQQ_rpt_dom"/>
</dbReference>
<dbReference type="Proteomes" id="UP000294441">
    <property type="component" value="Chromosome 1"/>
</dbReference>
<comment type="subunit">
    <text evidence="4">Part of the Bam complex, which is composed of the outer membrane protein BamA, and four lipoproteins BamB, BamC, BamD and BamE.</text>
</comment>
<dbReference type="OrthoDB" id="5173551at2"/>
<dbReference type="InterPro" id="IPR015943">
    <property type="entry name" value="WD40/YVTN_repeat-like_dom_sf"/>
</dbReference>
<evidence type="ECO:0000256" key="4">
    <source>
        <dbReference type="HAMAP-Rule" id="MF_00923"/>
    </source>
</evidence>
<evidence type="ECO:0000256" key="3">
    <source>
        <dbReference type="ARBA" id="ARBA00023237"/>
    </source>
</evidence>
<dbReference type="PANTHER" id="PTHR34512">
    <property type="entry name" value="CELL SURFACE PROTEIN"/>
    <property type="match status" value="1"/>
</dbReference>
<protein>
    <recommendedName>
        <fullName evidence="4">Outer membrane protein assembly factor BamB</fullName>
    </recommendedName>
</protein>
<accession>A0A451D7H6</accession>
<proteinExistence type="inferred from homology"/>
<dbReference type="SUPFAM" id="SSF50998">
    <property type="entry name" value="Quinoprotein alcohol dehydrogenase-like"/>
    <property type="match status" value="1"/>
</dbReference>
<name>A0A451D7H6_9GAMM</name>
<gene>
    <name evidence="4 6" type="primary">bamB</name>
    <name evidence="6" type="ORF">ERCICURV3402_108</name>
</gene>
<reference evidence="6 7" key="1">
    <citation type="submission" date="2019-02" db="EMBL/GenBank/DDBJ databases">
        <authorList>
            <person name="Manzano-Marin A."/>
            <person name="Manzano-Marin A."/>
        </authorList>
    </citation>
    <scope>NUCLEOTIDE SEQUENCE [LARGE SCALE GENOMIC DNA]</scope>
    <source>
        <strain evidence="6 7">ErCicurvipes</strain>
    </source>
</reference>
<dbReference type="AlphaFoldDB" id="A0A451D7H6"/>
<dbReference type="InterPro" id="IPR018391">
    <property type="entry name" value="PQQ_b-propeller_rpt"/>
</dbReference>
<dbReference type="HAMAP" id="MF_00923">
    <property type="entry name" value="OM_assembly_BamB"/>
    <property type="match status" value="1"/>
</dbReference>
<keyword evidence="2 4" id="KW-0472">Membrane</keyword>
<dbReference type="NCBIfam" id="NF008351">
    <property type="entry name" value="PRK11138.1"/>
    <property type="match status" value="1"/>
</dbReference>
<dbReference type="InterPro" id="IPR011047">
    <property type="entry name" value="Quinoprotein_ADH-like_sf"/>
</dbReference>
<dbReference type="GeneID" id="66304386"/>
<evidence type="ECO:0000256" key="1">
    <source>
        <dbReference type="ARBA" id="ARBA00022729"/>
    </source>
</evidence>
<comment type="similarity">
    <text evidence="4">Belongs to the BamB family.</text>
</comment>
<dbReference type="PANTHER" id="PTHR34512:SF30">
    <property type="entry name" value="OUTER MEMBRANE PROTEIN ASSEMBLY FACTOR BAMB"/>
    <property type="match status" value="1"/>
</dbReference>
<organism evidence="6 7">
    <name type="scientific">Candidatus Erwinia haradaeae</name>
    <dbReference type="NCBI Taxonomy" id="1922217"/>
    <lineage>
        <taxon>Bacteria</taxon>
        <taxon>Pseudomonadati</taxon>
        <taxon>Pseudomonadota</taxon>
        <taxon>Gammaproteobacteria</taxon>
        <taxon>Enterobacterales</taxon>
        <taxon>Erwiniaceae</taxon>
        <taxon>Erwinia</taxon>
    </lineage>
</organism>
<dbReference type="Gene3D" id="2.130.10.10">
    <property type="entry name" value="YVTN repeat-like/Quinoprotein amine dehydrogenase"/>
    <property type="match status" value="1"/>
</dbReference>
<comment type="subcellular location">
    <subcellularLocation>
        <location evidence="4">Cell outer membrane</location>
    </subcellularLocation>
</comment>
<dbReference type="EMBL" id="LR217713">
    <property type="protein sequence ID" value="VFP81778.1"/>
    <property type="molecule type" value="Genomic_DNA"/>
</dbReference>
<keyword evidence="1 4" id="KW-0732">Signal</keyword>
<sequence precursor="true">MKLNKLLITDLILIILVSGCSWSTSTDQTRNISPLLAIQNKFTPIKLWSFKIREEKENIYSKLHPTSSNKTIYIANRYGIIKALNSDDGQERWKIDLSEHTNLFSKNIPALLSGGLVVNENHIYVGTERAKIFSIHTLDGSIEWEKNVSGEVLSSPVISDNILLVHTSNGILQGLDKRNGLIKWSINLDKPTLSLRGQSEPTIKFQTIIVGSDNGYISAININDGQMIWQKKITRPHGSSAIDRLTDIDSSPLIINGIIYALAYNGNLTALTIESGQIVWERNIGSSHEIISDGTRIFLIEKNDCLTAVTLENGTKIWQQSDLLYRQLTPPILYNGYLVVGDKQGYLYWINPNTGQIVSQNKIDKTGFIAKPIISSDNLLIFQSKTGQVTAIKN</sequence>
<dbReference type="GO" id="GO:0051205">
    <property type="term" value="P:protein insertion into membrane"/>
    <property type="evidence" value="ECO:0007669"/>
    <property type="project" value="UniProtKB-UniRule"/>
</dbReference>